<dbReference type="Gene3D" id="1.20.120.530">
    <property type="entry name" value="GntR ligand-binding domain-like"/>
    <property type="match status" value="1"/>
</dbReference>
<keyword evidence="2" id="KW-0238">DNA-binding</keyword>
<name>A0ABQ6HM96_9MICO</name>
<feature type="domain" description="HTH gntR-type" evidence="4">
    <location>
        <begin position="31"/>
        <end position="98"/>
    </location>
</feature>
<accession>A0ABQ6HM96</accession>
<dbReference type="InterPro" id="IPR008920">
    <property type="entry name" value="TF_FadR/GntR_C"/>
</dbReference>
<evidence type="ECO:0000313" key="5">
    <source>
        <dbReference type="EMBL" id="GMA18619.1"/>
    </source>
</evidence>
<dbReference type="Pfam" id="PF07729">
    <property type="entry name" value="FCD"/>
    <property type="match status" value="1"/>
</dbReference>
<dbReference type="InterPro" id="IPR036390">
    <property type="entry name" value="WH_DNA-bd_sf"/>
</dbReference>
<dbReference type="CDD" id="cd07377">
    <property type="entry name" value="WHTH_GntR"/>
    <property type="match status" value="1"/>
</dbReference>
<dbReference type="PANTHER" id="PTHR43537">
    <property type="entry name" value="TRANSCRIPTIONAL REGULATOR, GNTR FAMILY"/>
    <property type="match status" value="1"/>
</dbReference>
<dbReference type="SUPFAM" id="SSF48008">
    <property type="entry name" value="GntR ligand-binding domain-like"/>
    <property type="match status" value="1"/>
</dbReference>
<organism evidence="5 6">
    <name type="scientific">Arsenicicoccus piscis</name>
    <dbReference type="NCBI Taxonomy" id="673954"/>
    <lineage>
        <taxon>Bacteria</taxon>
        <taxon>Bacillati</taxon>
        <taxon>Actinomycetota</taxon>
        <taxon>Actinomycetes</taxon>
        <taxon>Micrococcales</taxon>
        <taxon>Intrasporangiaceae</taxon>
        <taxon>Arsenicicoccus</taxon>
    </lineage>
</organism>
<evidence type="ECO:0000256" key="2">
    <source>
        <dbReference type="ARBA" id="ARBA00023125"/>
    </source>
</evidence>
<keyword evidence="6" id="KW-1185">Reference proteome</keyword>
<evidence type="ECO:0000256" key="1">
    <source>
        <dbReference type="ARBA" id="ARBA00023015"/>
    </source>
</evidence>
<dbReference type="InterPro" id="IPR036388">
    <property type="entry name" value="WH-like_DNA-bd_sf"/>
</dbReference>
<sequence>MTTARGYAETQQHRHLRLLDQREGQPVDDRRNKADAVYAQLRREIESGELPPGSSLSEHTLVARLGASRTPVRDALRRLLDDDLAVRDGSRGSLRVSQISAAGVRDLFGYRQVLEGAAMRQLAQAIADGRVDPAPIAQLEDELRGLRARQPSASRTVAFYELAERFDALVRDLTPNPLLGKAIRDLRPHTTRLRSIAHHRPARDEVSMAEHTQMMTALLGGKPKAAERACAEHLQHTVEAIFAGIADAAPSTVAL</sequence>
<keyword evidence="3" id="KW-0804">Transcription</keyword>
<dbReference type="PANTHER" id="PTHR43537:SF49">
    <property type="entry name" value="TRANSCRIPTIONAL REGULATORY PROTEIN"/>
    <property type="match status" value="1"/>
</dbReference>
<comment type="caution">
    <text evidence="5">The sequence shown here is derived from an EMBL/GenBank/DDBJ whole genome shotgun (WGS) entry which is preliminary data.</text>
</comment>
<dbReference type="PROSITE" id="PS50949">
    <property type="entry name" value="HTH_GNTR"/>
    <property type="match status" value="1"/>
</dbReference>
<evidence type="ECO:0000313" key="6">
    <source>
        <dbReference type="Proteomes" id="UP001157109"/>
    </source>
</evidence>
<protein>
    <submittedName>
        <fullName evidence="5">Transcriptional regulator</fullName>
    </submittedName>
</protein>
<gene>
    <name evidence="5" type="ORF">GCM10025862_06400</name>
</gene>
<dbReference type="SMART" id="SM00895">
    <property type="entry name" value="FCD"/>
    <property type="match status" value="1"/>
</dbReference>
<dbReference type="Pfam" id="PF00392">
    <property type="entry name" value="GntR"/>
    <property type="match status" value="1"/>
</dbReference>
<evidence type="ECO:0000259" key="4">
    <source>
        <dbReference type="PROSITE" id="PS50949"/>
    </source>
</evidence>
<proteinExistence type="predicted"/>
<keyword evidence="1" id="KW-0805">Transcription regulation</keyword>
<dbReference type="Proteomes" id="UP001157109">
    <property type="component" value="Unassembled WGS sequence"/>
</dbReference>
<dbReference type="InterPro" id="IPR000524">
    <property type="entry name" value="Tscrpt_reg_HTH_GntR"/>
</dbReference>
<reference evidence="6" key="1">
    <citation type="journal article" date="2019" name="Int. J. Syst. Evol. Microbiol.">
        <title>The Global Catalogue of Microorganisms (GCM) 10K type strain sequencing project: providing services to taxonomists for standard genome sequencing and annotation.</title>
        <authorList>
            <consortium name="The Broad Institute Genomics Platform"/>
            <consortium name="The Broad Institute Genome Sequencing Center for Infectious Disease"/>
            <person name="Wu L."/>
            <person name="Ma J."/>
        </authorList>
    </citation>
    <scope>NUCLEOTIDE SEQUENCE [LARGE SCALE GENOMIC DNA]</scope>
    <source>
        <strain evidence="6">NBRC 105830</strain>
    </source>
</reference>
<dbReference type="InterPro" id="IPR011711">
    <property type="entry name" value="GntR_C"/>
</dbReference>
<dbReference type="SMART" id="SM00345">
    <property type="entry name" value="HTH_GNTR"/>
    <property type="match status" value="1"/>
</dbReference>
<dbReference type="Gene3D" id="1.10.10.10">
    <property type="entry name" value="Winged helix-like DNA-binding domain superfamily/Winged helix DNA-binding domain"/>
    <property type="match status" value="1"/>
</dbReference>
<dbReference type="EMBL" id="BSUJ01000001">
    <property type="protein sequence ID" value="GMA18619.1"/>
    <property type="molecule type" value="Genomic_DNA"/>
</dbReference>
<dbReference type="SUPFAM" id="SSF46785">
    <property type="entry name" value="Winged helix' DNA-binding domain"/>
    <property type="match status" value="1"/>
</dbReference>
<evidence type="ECO:0000256" key="3">
    <source>
        <dbReference type="ARBA" id="ARBA00023163"/>
    </source>
</evidence>